<comment type="caution">
    <text evidence="4">The sequence shown here is derived from an EMBL/GenBank/DDBJ whole genome shotgun (WGS) entry which is preliminary data.</text>
</comment>
<dbReference type="Pfam" id="PF01183">
    <property type="entry name" value="Glyco_hydro_25"/>
    <property type="match status" value="1"/>
</dbReference>
<dbReference type="PROSITE" id="PS51904">
    <property type="entry name" value="GLYCOSYL_HYDROL_F25_2"/>
    <property type="match status" value="1"/>
</dbReference>
<dbReference type="RefSeq" id="WP_184728527.1">
    <property type="nucleotide sequence ID" value="NZ_JACHIW010000001.1"/>
</dbReference>
<dbReference type="Gene3D" id="3.20.20.80">
    <property type="entry name" value="Glycosidases"/>
    <property type="match status" value="1"/>
</dbReference>
<dbReference type="SUPFAM" id="SSF51445">
    <property type="entry name" value="(Trans)glycosidases"/>
    <property type="match status" value="1"/>
</dbReference>
<evidence type="ECO:0000256" key="3">
    <source>
        <dbReference type="ARBA" id="ARBA00023295"/>
    </source>
</evidence>
<dbReference type="EMBL" id="JACHIW010000001">
    <property type="protein sequence ID" value="MBB5157652.1"/>
    <property type="molecule type" value="Genomic_DNA"/>
</dbReference>
<keyword evidence="5" id="KW-1185">Reference proteome</keyword>
<dbReference type="InterPro" id="IPR017853">
    <property type="entry name" value="GH"/>
</dbReference>
<dbReference type="GO" id="GO:0016998">
    <property type="term" value="P:cell wall macromolecule catabolic process"/>
    <property type="evidence" value="ECO:0007669"/>
    <property type="project" value="InterPro"/>
</dbReference>
<dbReference type="GO" id="GO:0009253">
    <property type="term" value="P:peptidoglycan catabolic process"/>
    <property type="evidence" value="ECO:0007669"/>
    <property type="project" value="InterPro"/>
</dbReference>
<evidence type="ECO:0000256" key="1">
    <source>
        <dbReference type="ARBA" id="ARBA00010646"/>
    </source>
</evidence>
<evidence type="ECO:0000313" key="4">
    <source>
        <dbReference type="EMBL" id="MBB5157652.1"/>
    </source>
</evidence>
<dbReference type="Proteomes" id="UP000584374">
    <property type="component" value="Unassembled WGS sequence"/>
</dbReference>
<proteinExistence type="inferred from homology"/>
<evidence type="ECO:0008006" key="6">
    <source>
        <dbReference type="Google" id="ProtNLM"/>
    </source>
</evidence>
<sequence>MIWGIDIPRYQAGIDLHRAKREGIDFAIIKASQGTRVDPQFRRHLDQARAAGLLHAVYHYQEGDIGAAAQAEHIMRTVPREVGVILDVEAGGGNAALARDITHRLNAAGWRTPLLYLPEWYRRQIGRPDLRGLPPLWYSRYPNSRAGAPADVYARNRGWLDGLWGGYGGLPVAVLQYSDEGRVAGRSPVDCNAFRGSRDELAALLGGGSPTFAAQEVDDLQPDERAALFSIQNELLGPRGPQGQIQGWPTALGRRTVVAMLVEMFNTWQPARRPPGVDHDVWPIDLLADGNAATFRNEGKLGSIEQRLAALDATANKLAELLATDHDLDPEGIKAAVHDAVATALQQNTVTVEVHGRTPADPANADAGAVVVGEVRDQMPTEGAS</sequence>
<comment type="similarity">
    <text evidence="1">Belongs to the glycosyl hydrolase 25 family.</text>
</comment>
<protein>
    <recommendedName>
        <fullName evidence="6">Lysozyme</fullName>
    </recommendedName>
</protein>
<dbReference type="InterPro" id="IPR018077">
    <property type="entry name" value="Glyco_hydro_fam25_subgr"/>
</dbReference>
<dbReference type="PANTHER" id="PTHR34135:SF2">
    <property type="entry name" value="LYSOZYME"/>
    <property type="match status" value="1"/>
</dbReference>
<organism evidence="4 5">
    <name type="scientific">Saccharopolyspora phatthalungensis</name>
    <dbReference type="NCBI Taxonomy" id="664693"/>
    <lineage>
        <taxon>Bacteria</taxon>
        <taxon>Bacillati</taxon>
        <taxon>Actinomycetota</taxon>
        <taxon>Actinomycetes</taxon>
        <taxon>Pseudonocardiales</taxon>
        <taxon>Pseudonocardiaceae</taxon>
        <taxon>Saccharopolyspora</taxon>
    </lineage>
</organism>
<dbReference type="SMART" id="SM00641">
    <property type="entry name" value="Glyco_25"/>
    <property type="match status" value="1"/>
</dbReference>
<evidence type="ECO:0000313" key="5">
    <source>
        <dbReference type="Proteomes" id="UP000584374"/>
    </source>
</evidence>
<keyword evidence="2" id="KW-0378">Hydrolase</keyword>
<dbReference type="AlphaFoldDB" id="A0A840Q568"/>
<accession>A0A840Q568</accession>
<dbReference type="GO" id="GO:0003796">
    <property type="term" value="F:lysozyme activity"/>
    <property type="evidence" value="ECO:0007669"/>
    <property type="project" value="InterPro"/>
</dbReference>
<dbReference type="GO" id="GO:0016052">
    <property type="term" value="P:carbohydrate catabolic process"/>
    <property type="evidence" value="ECO:0007669"/>
    <property type="project" value="TreeGrafter"/>
</dbReference>
<dbReference type="CDD" id="cd00599">
    <property type="entry name" value="GH25_muramidase"/>
    <property type="match status" value="1"/>
</dbReference>
<reference evidence="4 5" key="1">
    <citation type="submission" date="2020-08" db="EMBL/GenBank/DDBJ databases">
        <title>Sequencing the genomes of 1000 actinobacteria strains.</title>
        <authorList>
            <person name="Klenk H.-P."/>
        </authorList>
    </citation>
    <scope>NUCLEOTIDE SEQUENCE [LARGE SCALE GENOMIC DNA]</scope>
    <source>
        <strain evidence="4 5">DSM 45584</strain>
    </source>
</reference>
<keyword evidence="3" id="KW-0326">Glycosidase</keyword>
<dbReference type="PANTHER" id="PTHR34135">
    <property type="entry name" value="LYSOZYME"/>
    <property type="match status" value="1"/>
</dbReference>
<gene>
    <name evidence="4" type="ORF">BJ970_005186</name>
</gene>
<dbReference type="InterPro" id="IPR002053">
    <property type="entry name" value="Glyco_hydro_25"/>
</dbReference>
<evidence type="ECO:0000256" key="2">
    <source>
        <dbReference type="ARBA" id="ARBA00022801"/>
    </source>
</evidence>
<name>A0A840Q568_9PSEU</name>